<evidence type="ECO:0000256" key="2">
    <source>
        <dbReference type="PIRSR" id="PIRSR613078-2"/>
    </source>
</evidence>
<name>A0A2S5GCH0_9BACL</name>
<proteinExistence type="predicted"/>
<feature type="binding site" evidence="2">
    <location>
        <position position="58"/>
    </location>
    <ligand>
        <name>substrate</name>
    </ligand>
</feature>
<dbReference type="GO" id="GO:0016791">
    <property type="term" value="F:phosphatase activity"/>
    <property type="evidence" value="ECO:0007669"/>
    <property type="project" value="TreeGrafter"/>
</dbReference>
<accession>A0A2S5GCH0</accession>
<evidence type="ECO:0000313" key="4">
    <source>
        <dbReference type="Proteomes" id="UP000239047"/>
    </source>
</evidence>
<dbReference type="PANTHER" id="PTHR48100:SF59">
    <property type="entry name" value="ADENOSYLCOBALAMIN_ALPHA-RIBAZOLE PHOSPHATASE"/>
    <property type="match status" value="1"/>
</dbReference>
<feature type="binding site" evidence="2">
    <location>
        <begin position="8"/>
        <end position="15"/>
    </location>
    <ligand>
        <name>substrate</name>
    </ligand>
</feature>
<dbReference type="GO" id="GO:0005737">
    <property type="term" value="C:cytoplasm"/>
    <property type="evidence" value="ECO:0007669"/>
    <property type="project" value="TreeGrafter"/>
</dbReference>
<organism evidence="3 4">
    <name type="scientific">Jeotgalibacillus proteolyticus</name>
    <dbReference type="NCBI Taxonomy" id="2082395"/>
    <lineage>
        <taxon>Bacteria</taxon>
        <taxon>Bacillati</taxon>
        <taxon>Bacillota</taxon>
        <taxon>Bacilli</taxon>
        <taxon>Bacillales</taxon>
        <taxon>Caryophanaceae</taxon>
        <taxon>Jeotgalibacillus</taxon>
    </lineage>
</organism>
<dbReference type="InterPro" id="IPR013078">
    <property type="entry name" value="His_Pase_superF_clade-1"/>
</dbReference>
<dbReference type="SUPFAM" id="SSF53254">
    <property type="entry name" value="Phosphoglycerate mutase-like"/>
    <property type="match status" value="1"/>
</dbReference>
<dbReference type="InterPro" id="IPR050275">
    <property type="entry name" value="PGM_Phosphatase"/>
</dbReference>
<dbReference type="CDD" id="cd07067">
    <property type="entry name" value="HP_PGM_like"/>
    <property type="match status" value="1"/>
</dbReference>
<keyword evidence="4" id="KW-1185">Reference proteome</keyword>
<comment type="caution">
    <text evidence="3">The sequence shown here is derived from an EMBL/GenBank/DDBJ whole genome shotgun (WGS) entry which is preliminary data.</text>
</comment>
<evidence type="ECO:0000313" key="3">
    <source>
        <dbReference type="EMBL" id="PPA70737.1"/>
    </source>
</evidence>
<evidence type="ECO:0000256" key="1">
    <source>
        <dbReference type="PIRSR" id="PIRSR613078-1"/>
    </source>
</evidence>
<feature type="active site" description="Tele-phosphohistidine intermediate" evidence="1">
    <location>
        <position position="9"/>
    </location>
</feature>
<dbReference type="Gene3D" id="3.40.50.1240">
    <property type="entry name" value="Phosphoglycerate mutase-like"/>
    <property type="match status" value="1"/>
</dbReference>
<dbReference type="AlphaFoldDB" id="A0A2S5GCH0"/>
<reference evidence="3 4" key="1">
    <citation type="submission" date="2018-02" db="EMBL/GenBank/DDBJ databases">
        <title>Jeotgalibacillus proteolyticum sp. nov. a protease producing bacterium isolated from ocean sediments of Laizhou Bay.</title>
        <authorList>
            <person name="Li Y."/>
        </authorList>
    </citation>
    <scope>NUCLEOTIDE SEQUENCE [LARGE SCALE GENOMIC DNA]</scope>
    <source>
        <strain evidence="3 4">22-7</strain>
    </source>
</reference>
<dbReference type="Proteomes" id="UP000239047">
    <property type="component" value="Unassembled WGS sequence"/>
</dbReference>
<dbReference type="OrthoDB" id="9782128at2"/>
<dbReference type="RefSeq" id="WP_104057487.1">
    <property type="nucleotide sequence ID" value="NZ_PREZ01000003.1"/>
</dbReference>
<dbReference type="EMBL" id="PREZ01000003">
    <property type="protein sequence ID" value="PPA70737.1"/>
    <property type="molecule type" value="Genomic_DNA"/>
</dbReference>
<protein>
    <submittedName>
        <fullName evidence="3">Histidine phosphatase family protein</fullName>
    </submittedName>
</protein>
<sequence>MTRITFVRHGETEWNALGKIQGQTDIPLNNQGVKQAQDCANVLKKDDWHQLISSPLKRAKHTAQIINRELKLELLEMSQFMEKHFGDAEGLNKEARFTKYPDKNYPNQESTESLQKRIKDGIDTIHQQFTGKEVLVVAHGGVINAILSMLSNEEKERRRELVNGGITTIYFEEDQFKIGDVNKTAHLSDYSEKGAFTTDALEKQINS</sequence>
<feature type="active site" description="Proton donor/acceptor" evidence="1">
    <location>
        <position position="82"/>
    </location>
</feature>
<dbReference type="InterPro" id="IPR029033">
    <property type="entry name" value="His_PPase_superfam"/>
</dbReference>
<dbReference type="Pfam" id="PF00300">
    <property type="entry name" value="His_Phos_1"/>
    <property type="match status" value="1"/>
</dbReference>
<feature type="binding site" evidence="2">
    <location>
        <position position="93"/>
    </location>
    <ligand>
        <name>substrate</name>
    </ligand>
</feature>
<dbReference type="SMART" id="SM00855">
    <property type="entry name" value="PGAM"/>
    <property type="match status" value="1"/>
</dbReference>
<gene>
    <name evidence="3" type="ORF">C4B60_08055</name>
</gene>
<dbReference type="PANTHER" id="PTHR48100">
    <property type="entry name" value="BROAD-SPECIFICITY PHOSPHATASE YOR283W-RELATED"/>
    <property type="match status" value="1"/>
</dbReference>